<dbReference type="Proteomes" id="UP000500857">
    <property type="component" value="Chromosome"/>
</dbReference>
<keyword evidence="3" id="KW-1185">Reference proteome</keyword>
<evidence type="ECO:0000313" key="3">
    <source>
        <dbReference type="Proteomes" id="UP000500857"/>
    </source>
</evidence>
<dbReference type="KEGG" id="oxy:HCG48_01200"/>
<dbReference type="AlphaFoldDB" id="A0A6H1TTU7"/>
<dbReference type="Pfam" id="PF08241">
    <property type="entry name" value="Methyltransf_11"/>
    <property type="match status" value="1"/>
</dbReference>
<gene>
    <name evidence="2" type="ORF">HCG48_01200</name>
</gene>
<keyword evidence="2" id="KW-0489">Methyltransferase</keyword>
<protein>
    <submittedName>
        <fullName evidence="2">Methyltransferase domain-containing protein</fullName>
    </submittedName>
</protein>
<evidence type="ECO:0000313" key="2">
    <source>
        <dbReference type="EMBL" id="QIZ69370.1"/>
    </source>
</evidence>
<keyword evidence="2" id="KW-0808">Transferase</keyword>
<evidence type="ECO:0000259" key="1">
    <source>
        <dbReference type="Pfam" id="PF08241"/>
    </source>
</evidence>
<dbReference type="Gene3D" id="3.40.50.150">
    <property type="entry name" value="Vaccinia Virus protein VP39"/>
    <property type="match status" value="1"/>
</dbReference>
<proteinExistence type="predicted"/>
<dbReference type="SUPFAM" id="SSF53335">
    <property type="entry name" value="S-adenosyl-L-methionine-dependent methyltransferases"/>
    <property type="match status" value="1"/>
</dbReference>
<sequence length="307" mass="34047">MDTTENFNNAISHLLRCPKCKSKLLYLEGCRGLKCPIHGIYPVIDEIPCFVQSNHPENINYHFDSHWDENITEQIPIQKQLVAQEFLKPLFDCINLQKPALLLDAGCGNGVHARVLSTQSWAKSSDFVGLDISLSALRSAARDLHKSSWKFVQGDLGELPFEDGQFDAAFSFGAIAYTDNPLNSFSELCRVTKKGGLVGVWIYPKTGGLMGVLFSTIRSLCQVTGSVGSRLIADCIVPFLGVLPTRSGINLANSTWKQCREVVLVNIAPDQLFFPTTSEVESWFSDYGLEIISQDDDNPITIWGKKL</sequence>
<dbReference type="PANTHER" id="PTHR43591">
    <property type="entry name" value="METHYLTRANSFERASE"/>
    <property type="match status" value="1"/>
</dbReference>
<organism evidence="2 3">
    <name type="scientific">Oxynema aestuarii AP17</name>
    <dbReference type="NCBI Taxonomy" id="2064643"/>
    <lineage>
        <taxon>Bacteria</taxon>
        <taxon>Bacillati</taxon>
        <taxon>Cyanobacteriota</taxon>
        <taxon>Cyanophyceae</taxon>
        <taxon>Oscillatoriophycideae</taxon>
        <taxon>Oscillatoriales</taxon>
        <taxon>Oscillatoriaceae</taxon>
        <taxon>Oxynema</taxon>
        <taxon>Oxynema aestuarii</taxon>
    </lineage>
</organism>
<dbReference type="SUPFAM" id="SSF158997">
    <property type="entry name" value="Trm112p-like"/>
    <property type="match status" value="1"/>
</dbReference>
<dbReference type="InterPro" id="IPR013216">
    <property type="entry name" value="Methyltransf_11"/>
</dbReference>
<dbReference type="EMBL" id="CP051167">
    <property type="protein sequence ID" value="QIZ69370.1"/>
    <property type="molecule type" value="Genomic_DNA"/>
</dbReference>
<dbReference type="GO" id="GO:0032259">
    <property type="term" value="P:methylation"/>
    <property type="evidence" value="ECO:0007669"/>
    <property type="project" value="UniProtKB-KW"/>
</dbReference>
<name>A0A6H1TTU7_9CYAN</name>
<dbReference type="RefSeq" id="WP_168567527.1">
    <property type="nucleotide sequence ID" value="NZ_CP051167.1"/>
</dbReference>
<dbReference type="InterPro" id="IPR029063">
    <property type="entry name" value="SAM-dependent_MTases_sf"/>
</dbReference>
<dbReference type="CDD" id="cd02440">
    <property type="entry name" value="AdoMet_MTases"/>
    <property type="match status" value="1"/>
</dbReference>
<dbReference type="GO" id="GO:0008757">
    <property type="term" value="F:S-adenosylmethionine-dependent methyltransferase activity"/>
    <property type="evidence" value="ECO:0007669"/>
    <property type="project" value="InterPro"/>
</dbReference>
<feature type="domain" description="Methyltransferase type 11" evidence="1">
    <location>
        <begin position="103"/>
        <end position="198"/>
    </location>
</feature>
<reference evidence="2 3" key="1">
    <citation type="submission" date="2020-04" db="EMBL/GenBank/DDBJ databases">
        <authorList>
            <person name="Basu S."/>
            <person name="Maruthanayagam V."/>
            <person name="Chakraborty S."/>
            <person name="Pramanik A."/>
            <person name="Mukherjee J."/>
            <person name="Brink B."/>
        </authorList>
    </citation>
    <scope>NUCLEOTIDE SEQUENCE [LARGE SCALE GENOMIC DNA]</scope>
    <source>
        <strain evidence="2 3">AP17</strain>
    </source>
</reference>
<accession>A0A6H1TTU7</accession>
<dbReference type="Gene3D" id="2.20.25.10">
    <property type="match status" value="1"/>
</dbReference>